<gene>
    <name evidence="2" type="ORF">FD47_GL000706</name>
</gene>
<feature type="chain" id="PRO_5039712164" description="D-alanyl-D-alanine carboxypeptidase" evidence="1">
    <location>
        <begin position="22"/>
        <end position="248"/>
    </location>
</feature>
<evidence type="ECO:0000313" key="3">
    <source>
        <dbReference type="Proteomes" id="UP000051010"/>
    </source>
</evidence>
<name>A0A0R1YWU2_9LACO</name>
<dbReference type="Proteomes" id="UP000051010">
    <property type="component" value="Unassembled WGS sequence"/>
</dbReference>
<sequence>MNKKVTSLFLLTLLGAGIGFATTQPTTQAAYKWVKTKSYNDIAYHAKSTKSAYIWNKYHTKKLHNLRNYPYATWHLSQSVKMVNGKKAAVYYKVVNYRGGANGYVWRGYLAKGPNNRIKDPAANGGVKTKTAVRQAILTVMKGTVPDKALQAVADTGDRLITSDSYEYFKGQLPKDEQSQFILLGSTNGGQYDKALLTGKMTYNEYLKTNITNQLQEENLSLSTITGYRIGINVGTSGGAFILLLPPK</sequence>
<evidence type="ECO:0008006" key="4">
    <source>
        <dbReference type="Google" id="ProtNLM"/>
    </source>
</evidence>
<comment type="caution">
    <text evidence="2">The sequence shown here is derived from an EMBL/GenBank/DDBJ whole genome shotgun (WGS) entry which is preliminary data.</text>
</comment>
<dbReference type="EMBL" id="AZFZ01000017">
    <property type="protein sequence ID" value="KRM44219.1"/>
    <property type="molecule type" value="Genomic_DNA"/>
</dbReference>
<protein>
    <recommendedName>
        <fullName evidence="4">D-alanyl-D-alanine carboxypeptidase</fullName>
    </recommendedName>
</protein>
<proteinExistence type="predicted"/>
<dbReference type="PATRIC" id="fig|1423786.4.peg.742"/>
<evidence type="ECO:0000256" key="1">
    <source>
        <dbReference type="SAM" id="SignalP"/>
    </source>
</evidence>
<dbReference type="RefSeq" id="WP_054733844.1">
    <property type="nucleotide sequence ID" value="NZ_AZFZ01000017.1"/>
</dbReference>
<feature type="signal peptide" evidence="1">
    <location>
        <begin position="1"/>
        <end position="21"/>
    </location>
</feature>
<organism evidence="2 3">
    <name type="scientific">Lentilactobacillus parafarraginis DSM 18390 = JCM 14109</name>
    <dbReference type="NCBI Taxonomy" id="1423786"/>
    <lineage>
        <taxon>Bacteria</taxon>
        <taxon>Bacillati</taxon>
        <taxon>Bacillota</taxon>
        <taxon>Bacilli</taxon>
        <taxon>Lactobacillales</taxon>
        <taxon>Lactobacillaceae</taxon>
        <taxon>Lentilactobacillus</taxon>
    </lineage>
</organism>
<accession>A0A0R1YWU2</accession>
<dbReference type="AlphaFoldDB" id="A0A0R1YWU2"/>
<reference evidence="2 3" key="1">
    <citation type="journal article" date="2015" name="Genome Announc.">
        <title>Expanding the biotechnology potential of lactobacilli through comparative genomics of 213 strains and associated genera.</title>
        <authorList>
            <person name="Sun Z."/>
            <person name="Harris H.M."/>
            <person name="McCann A."/>
            <person name="Guo C."/>
            <person name="Argimon S."/>
            <person name="Zhang W."/>
            <person name="Yang X."/>
            <person name="Jeffery I.B."/>
            <person name="Cooney J.C."/>
            <person name="Kagawa T.F."/>
            <person name="Liu W."/>
            <person name="Song Y."/>
            <person name="Salvetti E."/>
            <person name="Wrobel A."/>
            <person name="Rasinkangas P."/>
            <person name="Parkhill J."/>
            <person name="Rea M.C."/>
            <person name="O'Sullivan O."/>
            <person name="Ritari J."/>
            <person name="Douillard F.P."/>
            <person name="Paul Ross R."/>
            <person name="Yang R."/>
            <person name="Briner A.E."/>
            <person name="Felis G.E."/>
            <person name="de Vos W.M."/>
            <person name="Barrangou R."/>
            <person name="Klaenhammer T.R."/>
            <person name="Caufield P.W."/>
            <person name="Cui Y."/>
            <person name="Zhang H."/>
            <person name="O'Toole P.W."/>
        </authorList>
    </citation>
    <scope>NUCLEOTIDE SEQUENCE [LARGE SCALE GENOMIC DNA]</scope>
    <source>
        <strain evidence="2 3">DSM 18390</strain>
    </source>
</reference>
<evidence type="ECO:0000313" key="2">
    <source>
        <dbReference type="EMBL" id="KRM44219.1"/>
    </source>
</evidence>
<keyword evidence="1" id="KW-0732">Signal</keyword>